<dbReference type="GeneID" id="81475733"/>
<protein>
    <submittedName>
        <fullName evidence="2">Uncharacterized protein</fullName>
    </submittedName>
</protein>
<comment type="caution">
    <text evidence="2">The sequence shown here is derived from an EMBL/GenBank/DDBJ whole genome shotgun (WGS) entry which is preliminary data.</text>
</comment>
<reference evidence="2" key="1">
    <citation type="submission" date="2020-04" db="EMBL/GenBank/DDBJ databases">
        <authorList>
            <person name="Sombolestani A."/>
        </authorList>
    </citation>
    <scope>NUCLEOTIDE SEQUENCE</scope>
    <source>
        <strain evidence="2">R71697</strain>
    </source>
</reference>
<evidence type="ECO:0000313" key="2">
    <source>
        <dbReference type="EMBL" id="MBF0871871.1"/>
    </source>
</evidence>
<name>A0A9Q2FP96_GLUJA</name>
<evidence type="ECO:0000256" key="1">
    <source>
        <dbReference type="SAM" id="MobiDB-lite"/>
    </source>
</evidence>
<dbReference type="Proteomes" id="UP000661006">
    <property type="component" value="Unassembled WGS sequence"/>
</dbReference>
<dbReference type="EMBL" id="JABCQN010000008">
    <property type="protein sequence ID" value="MBF0871871.1"/>
    <property type="molecule type" value="Genomic_DNA"/>
</dbReference>
<organism evidence="2 3">
    <name type="scientific">Gluconobacter japonicus</name>
    <dbReference type="NCBI Taxonomy" id="376620"/>
    <lineage>
        <taxon>Bacteria</taxon>
        <taxon>Pseudomonadati</taxon>
        <taxon>Pseudomonadota</taxon>
        <taxon>Alphaproteobacteria</taxon>
        <taxon>Acetobacterales</taxon>
        <taxon>Acetobacteraceae</taxon>
        <taxon>Gluconobacter</taxon>
    </lineage>
</organism>
<dbReference type="AlphaFoldDB" id="A0A9Q2FP96"/>
<evidence type="ECO:0000313" key="3">
    <source>
        <dbReference type="Proteomes" id="UP000661006"/>
    </source>
</evidence>
<gene>
    <name evidence="2" type="ORF">HKD32_13600</name>
</gene>
<proteinExistence type="predicted"/>
<dbReference type="RefSeq" id="WP_194258255.1">
    <property type="nucleotide sequence ID" value="NZ_JABCQN010000008.1"/>
</dbReference>
<sequence>MPAAVGGVAGGRAHDHEAGTFEIGDQPFGHQTGHQLGSIMCAPASVVTERVHQDFGDVRGAGRDQIIAGGHQNTP</sequence>
<reference evidence="2" key="2">
    <citation type="submission" date="2020-11" db="EMBL/GenBank/DDBJ databases">
        <title>Description of novel Gluconobacter species.</title>
        <authorList>
            <person name="Cleenwerck I."/>
            <person name="Cnockaert M."/>
            <person name="Borremans W."/>
            <person name="Wieme A.D."/>
            <person name="De Vuyst L."/>
            <person name="Vandamme P."/>
        </authorList>
    </citation>
    <scope>NUCLEOTIDE SEQUENCE</scope>
    <source>
        <strain evidence="2">R71697</strain>
    </source>
</reference>
<feature type="region of interest" description="Disordered" evidence="1">
    <location>
        <begin position="1"/>
        <end position="30"/>
    </location>
</feature>
<accession>A0A9Q2FP96</accession>